<dbReference type="PANTHER" id="PTHR36766">
    <property type="entry name" value="PLANT BROAD-SPECTRUM MILDEW RESISTANCE PROTEIN RPW8"/>
    <property type="match status" value="1"/>
</dbReference>
<dbReference type="Pfam" id="PF00560">
    <property type="entry name" value="LRR_1"/>
    <property type="match status" value="1"/>
</dbReference>
<protein>
    <submittedName>
        <fullName evidence="9">Uncharacterized protein</fullName>
    </submittedName>
</protein>
<dbReference type="SMART" id="SM00367">
    <property type="entry name" value="LRR_CC"/>
    <property type="match status" value="7"/>
</dbReference>
<feature type="domain" description="Disease resistance protein winged helix" evidence="6">
    <location>
        <begin position="4"/>
        <end position="74"/>
    </location>
</feature>
<dbReference type="InterPro" id="IPR042197">
    <property type="entry name" value="Apaf_helical"/>
</dbReference>
<evidence type="ECO:0000313" key="10">
    <source>
        <dbReference type="Proteomes" id="UP001341281"/>
    </source>
</evidence>
<keyword evidence="10" id="KW-1185">Reference proteome</keyword>
<sequence length="2012" mass="224931">MCSLFPKGNRICKKQLIDQWIAHDMIRLTPGVHYLEDIGDKHFQSLVQVSFLQDVDKFNGRVTCKMHDLVHDLARSILHDEFSTNVPDDATSSTKCYRYFSLIELPRKLLPGNVFNNARAIYVDKGNDIIFGKALKNAKHVRSIIINHILSTTVLTTIFQIKNLKYLEMSGLTCEALPEAITDIWSLQAVHLPYSDLLELPKSIGKLQKLRTLNLSHCGNLKCLPDSIGDCNMLLSLDLRKCEEITDLPNSIGRNEKLRVLGLGYTKLEKMPSSININTLRNLECLDLCNCWELAELPKGISNLHKLQILNLKSCTRLVELPEGISNLQKLQVLNLKYCSKLGGMPIGIGQLSQLQNLGLFVVGEGERFARISQLANVSTIGEELIIIGIEHVMEPDDAHKACLKLKSNLQRLNLEWKRCHVGEMNTELEQAVLDGLEPPPRIKKLEIRGYSGRQYACWMQNQVDVGVQRLAHFPLLRVMRLYDFPNLKHLHGLVELPFLEKLQLERMPSLESISRALETLDIRFSEALTNLPDCLGSLTSLQSLSVSNCSAIQMMPECLGELRSLHELSINSCEKLSSLPESMGQLASLQELHIGWCNSLQQLPECLGELCSLRILYIGDLPSINKIPQSLQHLTSLQDLTIVRCNALHELPRCLGELRSLLKFNIGCLPGLTCLPESMCGLTSLQTLYITNCPGIKSLPEGIKGLSSLKQSLGSLTSLQSLGLSSCSAIRRLPECLGELRSLQKLTTQSCDSLSSLPQSMGHLTSFQALEIVRNMAGVEAAALSAVVSGILKIVGNKLAPLVIKRYTSIVGVAKDVKDLQLLVEEINSWLERAEYQLKEVAYAVDDVVDEFQLKSRNMTAMVRMAANKMKAIKKRFAVIVKQRTDYLAITNSFSLDPPIWPTNMRTGDMASLSYIDEASIIISIIGLGGTGKTTLAKLVFNDGDVIKKHFEVRLWVHVSQDFDVDKLIKKVFEAFADNNPGQHTLPYMSRTVSDKLGGKRFLLVLDDVWTESQFQWEIFREFLTNIGEPGSRILLTTRSSKVAETVGSTDPMKLTLLSEPSSWQLFMESYGMAANNLASEFLMVGKDIVDKCGGVPLAIKVLAGVLRAKERIDQWKAMRDSNLLYVEGEEDRVAACLRLSYFHLPSHLKNCFTICSVFPKGHKIDKDQLINLWIAHDFITLEAGIDDLDYSGHRCFNSLVQVSFLQDVEEQYGRVTCRMHDLVHDLAQSIADIFLPNDESSSTKSYRYFSLTKQARNLPFNNPFEKARAIYVDKGDDPILGDTLKNATHLRSITLEFMYADAVPNAIFHIKNLKYLEISRLKCEALPEAISDFWTLQDLHVTYSDVLELPRTIGNLVKLRTLNLSWCLKLKFLPDSLGDCQMISSIDVCHCDKLTVLPNSIGKLQKLKILNLSWCKELMCLPDSIVDCQMISSIDLCNCWKIKSLPNSIGRNKKLRALRLANTNIERLPSSITILRDLEYLDLHKCQDLVELPEGIGNLEKLQFFILKDCEKLGGITLGIGQLTQLQKLGLFVLGEGEKLAGISQLANVSRISEELIIRGISHAMDPDDAHMACLKQKTKLERLKLEWKRCHLGEEQGVLDALEPPPGIKELEIRGYSGRQYAQWMQKKVSGGVQKVAYFQCLRVMNMCNFLNLKHLHGLVELPCLEELKLALMPSLESISGGPFPSLVKLIMEYMPCLGEVWILAERAMSDGEEGGSCSNCTSHLGQIRVGRLSGNSEQLLQLPNLCDKLSSSSSFSHLKKLELEGMTRLGCGHGWEPFQHMTTTLESLETMTIQSGDRMSSLPQSMGHLMSLQVLRIEWCDALQLPECLGELCSLRSLYLRGLHNINRFPQSLRHLTSLHDLTIGGCDVLQELPECLGDLCSLCKLDINKLPRLACFPESMSRLTSLEELSISNCPSLTSLPQGMKTLTSLKKLSISRCPGIESLPGGISGLTTLKEIRVKLQLNHATAPGGAVVVRADTYFQYCGDRLTGSDVSSEKEKRSFTFVDS</sequence>
<dbReference type="InterPro" id="IPR057135">
    <property type="entry name" value="At4g27190-like_LRR"/>
</dbReference>
<dbReference type="Gene3D" id="3.40.50.300">
    <property type="entry name" value="P-loop containing nucleotide triphosphate hydrolases"/>
    <property type="match status" value="1"/>
</dbReference>
<evidence type="ECO:0000259" key="7">
    <source>
        <dbReference type="Pfam" id="PF23598"/>
    </source>
</evidence>
<evidence type="ECO:0000313" key="9">
    <source>
        <dbReference type="EMBL" id="WVZ54679.1"/>
    </source>
</evidence>
<keyword evidence="2" id="KW-0677">Repeat</keyword>
<dbReference type="Pfam" id="PF25019">
    <property type="entry name" value="LRR_R13L1-DRL21"/>
    <property type="match status" value="2"/>
</dbReference>
<dbReference type="Gene3D" id="1.10.10.10">
    <property type="entry name" value="Winged helix-like DNA-binding domain superfamily/Winged helix DNA-binding domain"/>
    <property type="match status" value="1"/>
</dbReference>
<dbReference type="EMBL" id="CP144745">
    <property type="protein sequence ID" value="WVZ54679.1"/>
    <property type="molecule type" value="Genomic_DNA"/>
</dbReference>
<evidence type="ECO:0000259" key="5">
    <source>
        <dbReference type="Pfam" id="PF23247"/>
    </source>
</evidence>
<feature type="domain" description="NB-ARC" evidence="4">
    <location>
        <begin position="918"/>
        <end position="1071"/>
    </location>
</feature>
<dbReference type="PANTHER" id="PTHR36766:SF56">
    <property type="match status" value="1"/>
</dbReference>
<feature type="domain" description="R13L1/DRL21-like LRR repeat region" evidence="8">
    <location>
        <begin position="372"/>
        <end position="508"/>
    </location>
</feature>
<evidence type="ECO:0000256" key="1">
    <source>
        <dbReference type="ARBA" id="ARBA00022614"/>
    </source>
</evidence>
<dbReference type="InterPro" id="IPR027417">
    <property type="entry name" value="P-loop_NTPase"/>
</dbReference>
<dbReference type="Proteomes" id="UP001341281">
    <property type="component" value="Chromosome 01"/>
</dbReference>
<evidence type="ECO:0000256" key="3">
    <source>
        <dbReference type="ARBA" id="ARBA00022821"/>
    </source>
</evidence>
<evidence type="ECO:0000259" key="6">
    <source>
        <dbReference type="Pfam" id="PF23559"/>
    </source>
</evidence>
<dbReference type="SUPFAM" id="SSF52058">
    <property type="entry name" value="L domain-like"/>
    <property type="match status" value="3"/>
</dbReference>
<dbReference type="SUPFAM" id="SSF52540">
    <property type="entry name" value="P-loop containing nucleoside triphosphate hydrolases"/>
    <property type="match status" value="1"/>
</dbReference>
<dbReference type="Gene3D" id="3.80.10.10">
    <property type="entry name" value="Ribonuclease Inhibitor"/>
    <property type="match status" value="7"/>
</dbReference>
<feature type="domain" description="Disease resistance protein At4g27190-like leucine-rich repeats" evidence="5">
    <location>
        <begin position="1823"/>
        <end position="1943"/>
    </location>
</feature>
<dbReference type="InterPro" id="IPR056789">
    <property type="entry name" value="LRR_R13L1-DRL21"/>
</dbReference>
<organism evidence="9 10">
    <name type="scientific">Paspalum notatum var. saurae</name>
    <dbReference type="NCBI Taxonomy" id="547442"/>
    <lineage>
        <taxon>Eukaryota</taxon>
        <taxon>Viridiplantae</taxon>
        <taxon>Streptophyta</taxon>
        <taxon>Embryophyta</taxon>
        <taxon>Tracheophyta</taxon>
        <taxon>Spermatophyta</taxon>
        <taxon>Magnoliopsida</taxon>
        <taxon>Liliopsida</taxon>
        <taxon>Poales</taxon>
        <taxon>Poaceae</taxon>
        <taxon>PACMAD clade</taxon>
        <taxon>Panicoideae</taxon>
        <taxon>Andropogonodae</taxon>
        <taxon>Paspaleae</taxon>
        <taxon>Paspalinae</taxon>
        <taxon>Paspalum</taxon>
    </lineage>
</organism>
<dbReference type="Gene3D" id="1.20.5.4130">
    <property type="match status" value="1"/>
</dbReference>
<dbReference type="GO" id="GO:0042742">
    <property type="term" value="P:defense response to bacterium"/>
    <property type="evidence" value="ECO:0007669"/>
    <property type="project" value="UniProtKB-ARBA"/>
</dbReference>
<dbReference type="FunFam" id="1.10.10.10:FF:000322">
    <property type="entry name" value="Probable disease resistance protein At1g63360"/>
    <property type="match status" value="1"/>
</dbReference>
<name>A0AAQ3PXQ3_PASNO</name>
<dbReference type="InterPro" id="IPR006553">
    <property type="entry name" value="Leu-rich_rpt_Cys-con_subtyp"/>
</dbReference>
<dbReference type="InterPro" id="IPR002182">
    <property type="entry name" value="NB-ARC"/>
</dbReference>
<evidence type="ECO:0000259" key="4">
    <source>
        <dbReference type="Pfam" id="PF00931"/>
    </source>
</evidence>
<dbReference type="InterPro" id="IPR003591">
    <property type="entry name" value="Leu-rich_rpt_typical-subtyp"/>
</dbReference>
<dbReference type="InterPro" id="IPR036388">
    <property type="entry name" value="WH-like_DNA-bd_sf"/>
</dbReference>
<feature type="domain" description="Disease resistance R13L4/SHOC-2-like LRR" evidence="7">
    <location>
        <begin position="1307"/>
        <end position="1430"/>
    </location>
</feature>
<feature type="domain" description="R13L1/DRL21-like LRR repeat region" evidence="8">
    <location>
        <begin position="1545"/>
        <end position="1674"/>
    </location>
</feature>
<dbReference type="InterPro" id="IPR032675">
    <property type="entry name" value="LRR_dom_sf"/>
</dbReference>
<gene>
    <name evidence="9" type="ORF">U9M48_005443</name>
</gene>
<dbReference type="GO" id="GO:0002758">
    <property type="term" value="P:innate immune response-activating signaling pathway"/>
    <property type="evidence" value="ECO:0007669"/>
    <property type="project" value="UniProtKB-ARBA"/>
</dbReference>
<dbReference type="InterPro" id="IPR058922">
    <property type="entry name" value="WHD_DRP"/>
</dbReference>
<keyword evidence="1" id="KW-0433">Leucine-rich repeat</keyword>
<reference evidence="9 10" key="1">
    <citation type="submission" date="2024-02" db="EMBL/GenBank/DDBJ databases">
        <title>High-quality chromosome-scale genome assembly of Pensacola bahiagrass (Paspalum notatum Flugge var. saurae).</title>
        <authorList>
            <person name="Vega J.M."/>
            <person name="Podio M."/>
            <person name="Orjuela J."/>
            <person name="Siena L.A."/>
            <person name="Pessino S.C."/>
            <person name="Combes M.C."/>
            <person name="Mariac C."/>
            <person name="Albertini E."/>
            <person name="Pupilli F."/>
            <person name="Ortiz J.P.A."/>
            <person name="Leblanc O."/>
        </authorList>
    </citation>
    <scope>NUCLEOTIDE SEQUENCE [LARGE SCALE GENOMIC DNA]</scope>
    <source>
        <strain evidence="9">R1</strain>
        <tissue evidence="9">Leaf</tissue>
    </source>
</reference>
<dbReference type="GO" id="GO:0043531">
    <property type="term" value="F:ADP binding"/>
    <property type="evidence" value="ECO:0007669"/>
    <property type="project" value="InterPro"/>
</dbReference>
<dbReference type="GO" id="GO:0009626">
    <property type="term" value="P:plant-type hypersensitive response"/>
    <property type="evidence" value="ECO:0007669"/>
    <property type="project" value="UniProtKB-ARBA"/>
</dbReference>
<dbReference type="Pfam" id="PF23559">
    <property type="entry name" value="WHD_DRP"/>
    <property type="match status" value="2"/>
</dbReference>
<evidence type="ECO:0000259" key="8">
    <source>
        <dbReference type="Pfam" id="PF25019"/>
    </source>
</evidence>
<accession>A0AAQ3PXQ3</accession>
<dbReference type="InterPro" id="IPR055414">
    <property type="entry name" value="LRR_R13L4/SHOC2-like"/>
</dbReference>
<dbReference type="Pfam" id="PF23247">
    <property type="entry name" value="LRR_RPS2"/>
    <property type="match status" value="1"/>
</dbReference>
<dbReference type="Pfam" id="PF23598">
    <property type="entry name" value="LRR_14"/>
    <property type="match status" value="1"/>
</dbReference>
<dbReference type="InterPro" id="IPR001611">
    <property type="entry name" value="Leu-rich_rpt"/>
</dbReference>
<dbReference type="SMART" id="SM00369">
    <property type="entry name" value="LRR_TYP"/>
    <property type="match status" value="10"/>
</dbReference>
<proteinExistence type="predicted"/>
<dbReference type="PRINTS" id="PR00364">
    <property type="entry name" value="DISEASERSIST"/>
</dbReference>
<dbReference type="Pfam" id="PF00931">
    <property type="entry name" value="NB-ARC"/>
    <property type="match status" value="1"/>
</dbReference>
<dbReference type="SUPFAM" id="SSF52047">
    <property type="entry name" value="RNI-like"/>
    <property type="match status" value="1"/>
</dbReference>
<dbReference type="Gene3D" id="1.10.8.430">
    <property type="entry name" value="Helical domain of apoptotic protease-activating factors"/>
    <property type="match status" value="1"/>
</dbReference>
<keyword evidence="3" id="KW-0611">Plant defense</keyword>
<evidence type="ECO:0000256" key="2">
    <source>
        <dbReference type="ARBA" id="ARBA00022737"/>
    </source>
</evidence>
<feature type="domain" description="Disease resistance protein winged helix" evidence="6">
    <location>
        <begin position="1159"/>
        <end position="1229"/>
    </location>
</feature>